<evidence type="ECO:0000256" key="7">
    <source>
        <dbReference type="ARBA" id="ARBA00022553"/>
    </source>
</evidence>
<keyword evidence="9" id="KW-0809">Transit peptide</keyword>
<keyword evidence="7" id="KW-0597">Phosphoprotein</keyword>
<dbReference type="NCBIfam" id="NF002148">
    <property type="entry name" value="PRK00982.1-2"/>
    <property type="match status" value="1"/>
</dbReference>
<gene>
    <name evidence="16" type="ORF">WR25_24024</name>
</gene>
<keyword evidence="13 14" id="KW-0275">Fatty acid biosynthesis</keyword>
<evidence type="ECO:0000256" key="10">
    <source>
        <dbReference type="ARBA" id="ARBA00022982"/>
    </source>
</evidence>
<evidence type="ECO:0000256" key="14">
    <source>
        <dbReference type="RuleBase" id="RU000722"/>
    </source>
</evidence>
<dbReference type="PANTHER" id="PTHR20863">
    <property type="entry name" value="ACYL CARRIER PROTEIN"/>
    <property type="match status" value="1"/>
</dbReference>
<evidence type="ECO:0000259" key="15">
    <source>
        <dbReference type="PROSITE" id="PS50075"/>
    </source>
</evidence>
<comment type="caution">
    <text evidence="16">The sequence shown here is derived from an EMBL/GenBank/DDBJ whole genome shotgun (WGS) entry which is preliminary data.</text>
</comment>
<keyword evidence="12" id="KW-0496">Mitochondrion</keyword>
<evidence type="ECO:0000256" key="1">
    <source>
        <dbReference type="ARBA" id="ARBA00004173"/>
    </source>
</evidence>
<dbReference type="InterPro" id="IPR036736">
    <property type="entry name" value="ACP-like_sf"/>
</dbReference>
<dbReference type="STRING" id="2018661.A0A2A2JXU7"/>
<keyword evidence="8" id="KW-0276">Fatty acid metabolism</keyword>
<evidence type="ECO:0000313" key="16">
    <source>
        <dbReference type="EMBL" id="PAV66379.1"/>
    </source>
</evidence>
<dbReference type="Gene3D" id="1.10.1200.10">
    <property type="entry name" value="ACP-like"/>
    <property type="match status" value="1"/>
</dbReference>
<dbReference type="HAMAP" id="MF_01217">
    <property type="entry name" value="Acyl_carrier"/>
    <property type="match status" value="1"/>
</dbReference>
<dbReference type="GO" id="GO:0005739">
    <property type="term" value="C:mitochondrion"/>
    <property type="evidence" value="ECO:0007669"/>
    <property type="project" value="UniProtKB-SubCell"/>
</dbReference>
<keyword evidence="4" id="KW-0813">Transport</keyword>
<dbReference type="Pfam" id="PF00550">
    <property type="entry name" value="PP-binding"/>
    <property type="match status" value="1"/>
</dbReference>
<comment type="similarity">
    <text evidence="3">Belongs to the acyl carrier protein (ACP) family.</text>
</comment>
<dbReference type="PANTHER" id="PTHR20863:SF28">
    <property type="entry name" value="ACYL CARRIER PROTEIN, MITOCHONDRIAL"/>
    <property type="match status" value="1"/>
</dbReference>
<proteinExistence type="inferred from homology"/>
<evidence type="ECO:0000256" key="6">
    <source>
        <dbReference type="ARBA" id="ARBA00022516"/>
    </source>
</evidence>
<evidence type="ECO:0000256" key="12">
    <source>
        <dbReference type="ARBA" id="ARBA00023128"/>
    </source>
</evidence>
<organism evidence="16 17">
    <name type="scientific">Diploscapter pachys</name>
    <dbReference type="NCBI Taxonomy" id="2018661"/>
    <lineage>
        <taxon>Eukaryota</taxon>
        <taxon>Metazoa</taxon>
        <taxon>Ecdysozoa</taxon>
        <taxon>Nematoda</taxon>
        <taxon>Chromadorea</taxon>
        <taxon>Rhabditida</taxon>
        <taxon>Rhabditina</taxon>
        <taxon>Rhabditomorpha</taxon>
        <taxon>Rhabditoidea</taxon>
        <taxon>Rhabditidae</taxon>
        <taxon>Diploscapter</taxon>
    </lineage>
</organism>
<comment type="pathway">
    <text evidence="2">Lipid metabolism; fatty acid biosynthesis.</text>
</comment>
<evidence type="ECO:0000256" key="11">
    <source>
        <dbReference type="ARBA" id="ARBA00023098"/>
    </source>
</evidence>
<dbReference type="GO" id="GO:0000035">
    <property type="term" value="F:acyl binding"/>
    <property type="evidence" value="ECO:0007669"/>
    <property type="project" value="TreeGrafter"/>
</dbReference>
<dbReference type="AlphaFoldDB" id="A0A2A2JXU7"/>
<evidence type="ECO:0000256" key="3">
    <source>
        <dbReference type="ARBA" id="ARBA00010930"/>
    </source>
</evidence>
<evidence type="ECO:0000256" key="8">
    <source>
        <dbReference type="ARBA" id="ARBA00022832"/>
    </source>
</evidence>
<evidence type="ECO:0000256" key="9">
    <source>
        <dbReference type="ARBA" id="ARBA00022946"/>
    </source>
</evidence>
<keyword evidence="17" id="KW-1185">Reference proteome</keyword>
<dbReference type="FunFam" id="1.10.1200.10:FF:000003">
    <property type="entry name" value="Acyl carrier protein"/>
    <property type="match status" value="1"/>
</dbReference>
<dbReference type="InterPro" id="IPR009081">
    <property type="entry name" value="PP-bd_ACP"/>
</dbReference>
<evidence type="ECO:0000256" key="13">
    <source>
        <dbReference type="ARBA" id="ARBA00023160"/>
    </source>
</evidence>
<dbReference type="PROSITE" id="PS50075">
    <property type="entry name" value="CARRIER"/>
    <property type="match status" value="1"/>
</dbReference>
<evidence type="ECO:0000313" key="17">
    <source>
        <dbReference type="Proteomes" id="UP000218231"/>
    </source>
</evidence>
<accession>A0A2A2JXU7</accession>
<reference evidence="16 17" key="1">
    <citation type="journal article" date="2017" name="Curr. Biol.">
        <title>Genome architecture and evolution of a unichromosomal asexual nematode.</title>
        <authorList>
            <person name="Fradin H."/>
            <person name="Zegar C."/>
            <person name="Gutwein M."/>
            <person name="Lucas J."/>
            <person name="Kovtun M."/>
            <person name="Corcoran D."/>
            <person name="Baugh L.R."/>
            <person name="Kiontke K."/>
            <person name="Gunsalus K."/>
            <person name="Fitch D.H."/>
            <person name="Piano F."/>
        </authorList>
    </citation>
    <scope>NUCLEOTIDE SEQUENCE [LARGE SCALE GENOMIC DNA]</scope>
    <source>
        <strain evidence="16">PF1309</strain>
    </source>
</reference>
<comment type="subcellular location">
    <subcellularLocation>
        <location evidence="1">Mitochondrion</location>
    </subcellularLocation>
</comment>
<evidence type="ECO:0000256" key="4">
    <source>
        <dbReference type="ARBA" id="ARBA00022448"/>
    </source>
</evidence>
<comment type="function">
    <text evidence="14">Carrier of the growing fatty acid chain in fatty acid biosynthesis.</text>
</comment>
<keyword evidence="11" id="KW-0443">Lipid metabolism</keyword>
<name>A0A2A2JXU7_9BILA</name>
<protein>
    <recommendedName>
        <fullName evidence="14">Acyl carrier protein</fullName>
    </recommendedName>
</protein>
<dbReference type="GO" id="GO:0000036">
    <property type="term" value="F:acyl carrier activity"/>
    <property type="evidence" value="ECO:0007669"/>
    <property type="project" value="TreeGrafter"/>
</dbReference>
<dbReference type="InterPro" id="IPR003231">
    <property type="entry name" value="ACP"/>
</dbReference>
<keyword evidence="10" id="KW-0249">Electron transport</keyword>
<keyword evidence="6 14" id="KW-0444">Lipid biosynthesis</keyword>
<dbReference type="EMBL" id="LIAE01010107">
    <property type="protein sequence ID" value="PAV66379.1"/>
    <property type="molecule type" value="Genomic_DNA"/>
</dbReference>
<dbReference type="OrthoDB" id="448946at2759"/>
<dbReference type="SUPFAM" id="SSF47336">
    <property type="entry name" value="ACP-like"/>
    <property type="match status" value="1"/>
</dbReference>
<dbReference type="Proteomes" id="UP000218231">
    <property type="component" value="Unassembled WGS sequence"/>
</dbReference>
<evidence type="ECO:0000256" key="5">
    <source>
        <dbReference type="ARBA" id="ARBA00022450"/>
    </source>
</evidence>
<evidence type="ECO:0000256" key="2">
    <source>
        <dbReference type="ARBA" id="ARBA00005194"/>
    </source>
</evidence>
<sequence length="135" mass="15156">MLRSLTSRAVTVTFRAAAISHLRPCVLASTSLAPVPNPSASHQIRHYSAKPPLTFRTVEDRIMLVLGCYDKVDRAKLSMDADFVKDLGLDSLDHVELIMAMEDEFGFEIPDGDADEMKTPRHIFKYVCDREDVFA</sequence>
<keyword evidence="5 14" id="KW-0596">Phosphopantetheine</keyword>
<feature type="domain" description="Carrier" evidence="15">
    <location>
        <begin position="56"/>
        <end position="131"/>
    </location>
</feature>